<dbReference type="RefSeq" id="WP_073124410.1">
    <property type="nucleotide sequence ID" value="NZ_FRAA01000007.1"/>
</dbReference>
<gene>
    <name evidence="2" type="ORF">SAMN04488028_107192</name>
</gene>
<proteinExistence type="predicted"/>
<keyword evidence="1" id="KW-0812">Transmembrane</keyword>
<evidence type="ECO:0000313" key="3">
    <source>
        <dbReference type="Proteomes" id="UP000184474"/>
    </source>
</evidence>
<reference evidence="3" key="1">
    <citation type="submission" date="2016-11" db="EMBL/GenBank/DDBJ databases">
        <authorList>
            <person name="Varghese N."/>
            <person name="Submissions S."/>
        </authorList>
    </citation>
    <scope>NUCLEOTIDE SEQUENCE [LARGE SCALE GENOMIC DNA]</scope>
    <source>
        <strain evidence="3">DSM 26134</strain>
    </source>
</reference>
<protein>
    <submittedName>
        <fullName evidence="2">Uncharacterized conserved protein, DUF952 family</fullName>
    </submittedName>
</protein>
<organism evidence="2 3">
    <name type="scientific">Reichenbachiella agariperforans</name>
    <dbReference type="NCBI Taxonomy" id="156994"/>
    <lineage>
        <taxon>Bacteria</taxon>
        <taxon>Pseudomonadati</taxon>
        <taxon>Bacteroidota</taxon>
        <taxon>Cytophagia</taxon>
        <taxon>Cytophagales</taxon>
        <taxon>Reichenbachiellaceae</taxon>
        <taxon>Reichenbachiella</taxon>
    </lineage>
</organism>
<keyword evidence="1" id="KW-0472">Membrane</keyword>
<dbReference type="Proteomes" id="UP000184474">
    <property type="component" value="Unassembled WGS sequence"/>
</dbReference>
<sequence length="253" mass="29562">MTQEEPILLQCFLSKEGDHRNRFIFYSSRMQIMHKGKSTVIDFDKIKLMQVQTKKLIVALVAGGIGTSLSMMALPLGWYSYNLNLFSIFFFFGLMYWGFIGQKALVIEEKNHAHVFLLNLVNPAILELIQYYYQLRATQQRRPAQVIFHLVEKEAWDAQTFATHYTHPSLEQEGFIHCSVLEELMKSYQRYFDMNKDVVLLAIVPDRLDRRVDWAFVETRQAHFPHVMGPISKSAIWSAYVFRGEENLQGLIQ</sequence>
<dbReference type="SUPFAM" id="SSF56399">
    <property type="entry name" value="ADP-ribosylation"/>
    <property type="match status" value="1"/>
</dbReference>
<dbReference type="InterPro" id="IPR009297">
    <property type="entry name" value="DUF952"/>
</dbReference>
<accession>A0A1M6UMY3</accession>
<dbReference type="Gene3D" id="3.20.170.20">
    <property type="entry name" value="Protein of unknown function DUF952"/>
    <property type="match status" value="1"/>
</dbReference>
<evidence type="ECO:0000313" key="2">
    <source>
        <dbReference type="EMBL" id="SHK70460.1"/>
    </source>
</evidence>
<name>A0A1M6UMY3_REIAG</name>
<keyword evidence="3" id="KW-1185">Reference proteome</keyword>
<feature type="transmembrane region" description="Helical" evidence="1">
    <location>
        <begin position="56"/>
        <end position="77"/>
    </location>
</feature>
<dbReference type="Pfam" id="PF06108">
    <property type="entry name" value="DUF952"/>
    <property type="match status" value="1"/>
</dbReference>
<dbReference type="EMBL" id="FRAA01000007">
    <property type="protein sequence ID" value="SHK70460.1"/>
    <property type="molecule type" value="Genomic_DNA"/>
</dbReference>
<dbReference type="PANTHER" id="PTHR34129">
    <property type="entry name" value="BLR1139 PROTEIN"/>
    <property type="match status" value="1"/>
</dbReference>
<feature type="transmembrane region" description="Helical" evidence="1">
    <location>
        <begin position="83"/>
        <end position="101"/>
    </location>
</feature>
<dbReference type="PANTHER" id="PTHR34129:SF1">
    <property type="entry name" value="DUF952 DOMAIN-CONTAINING PROTEIN"/>
    <property type="match status" value="1"/>
</dbReference>
<keyword evidence="1" id="KW-1133">Transmembrane helix</keyword>
<evidence type="ECO:0000256" key="1">
    <source>
        <dbReference type="SAM" id="Phobius"/>
    </source>
</evidence>
<dbReference type="AlphaFoldDB" id="A0A1M6UMY3"/>